<keyword evidence="10" id="KW-1185">Reference proteome</keyword>
<evidence type="ECO:0000256" key="4">
    <source>
        <dbReference type="ARBA" id="ARBA00023163"/>
    </source>
</evidence>
<feature type="region of interest" description="Disordered" evidence="7">
    <location>
        <begin position="517"/>
        <end position="585"/>
    </location>
</feature>
<dbReference type="EMBL" id="SEYY01004464">
    <property type="protein sequence ID" value="KAB7503776.1"/>
    <property type="molecule type" value="Genomic_DNA"/>
</dbReference>
<feature type="DNA-binding region" description="Fork-head" evidence="6">
    <location>
        <begin position="317"/>
        <end position="411"/>
    </location>
</feature>
<keyword evidence="4" id="KW-0804">Transcription</keyword>
<protein>
    <submittedName>
        <fullName evidence="9">Fork head domain-containing protein FD3</fullName>
    </submittedName>
</protein>
<dbReference type="PANTHER" id="PTHR11829">
    <property type="entry name" value="FORKHEAD BOX PROTEIN"/>
    <property type="match status" value="1"/>
</dbReference>
<reference evidence="9 10" key="1">
    <citation type="journal article" date="2019" name="PLoS Biol.">
        <title>Sex chromosomes control vertical transmission of feminizing Wolbachia symbionts in an isopod.</title>
        <authorList>
            <person name="Becking T."/>
            <person name="Chebbi M.A."/>
            <person name="Giraud I."/>
            <person name="Moumen B."/>
            <person name="Laverre T."/>
            <person name="Caubet Y."/>
            <person name="Peccoud J."/>
            <person name="Gilbert C."/>
            <person name="Cordaux R."/>
        </authorList>
    </citation>
    <scope>NUCLEOTIDE SEQUENCE [LARGE SCALE GENOMIC DNA]</scope>
    <source>
        <strain evidence="9">ANa2</strain>
        <tissue evidence="9">Whole body excluding digestive tract and cuticle</tissue>
    </source>
</reference>
<feature type="compositionally biased region" description="Basic and acidic residues" evidence="7">
    <location>
        <begin position="207"/>
        <end position="216"/>
    </location>
</feature>
<evidence type="ECO:0000256" key="1">
    <source>
        <dbReference type="ARBA" id="ARBA00004123"/>
    </source>
</evidence>
<dbReference type="SUPFAM" id="SSF46785">
    <property type="entry name" value="Winged helix' DNA-binding domain"/>
    <property type="match status" value="1"/>
</dbReference>
<dbReference type="InterPro" id="IPR030456">
    <property type="entry name" value="TF_fork_head_CS_2"/>
</dbReference>
<comment type="subcellular location">
    <subcellularLocation>
        <location evidence="1 6">Nucleus</location>
    </subcellularLocation>
</comment>
<dbReference type="OrthoDB" id="5402974at2759"/>
<dbReference type="GO" id="GO:0000978">
    <property type="term" value="F:RNA polymerase II cis-regulatory region sequence-specific DNA binding"/>
    <property type="evidence" value="ECO:0007669"/>
    <property type="project" value="TreeGrafter"/>
</dbReference>
<evidence type="ECO:0000256" key="2">
    <source>
        <dbReference type="ARBA" id="ARBA00023015"/>
    </source>
</evidence>
<dbReference type="Proteomes" id="UP000326759">
    <property type="component" value="Unassembled WGS sequence"/>
</dbReference>
<evidence type="ECO:0000256" key="6">
    <source>
        <dbReference type="PROSITE-ProRule" id="PRU00089"/>
    </source>
</evidence>
<evidence type="ECO:0000256" key="3">
    <source>
        <dbReference type="ARBA" id="ARBA00023125"/>
    </source>
</evidence>
<dbReference type="FunFam" id="1.10.10.10:FF:000016">
    <property type="entry name" value="Forkhead box protein I1"/>
    <property type="match status" value="1"/>
</dbReference>
<dbReference type="PROSITE" id="PS00658">
    <property type="entry name" value="FORK_HEAD_2"/>
    <property type="match status" value="1"/>
</dbReference>
<dbReference type="AlphaFoldDB" id="A0A5N5TAY1"/>
<evidence type="ECO:0000256" key="7">
    <source>
        <dbReference type="SAM" id="MobiDB-lite"/>
    </source>
</evidence>
<feature type="region of interest" description="Disordered" evidence="7">
    <location>
        <begin position="205"/>
        <end position="229"/>
    </location>
</feature>
<dbReference type="InterPro" id="IPR036388">
    <property type="entry name" value="WH-like_DNA-bd_sf"/>
</dbReference>
<dbReference type="SMART" id="SM00339">
    <property type="entry name" value="FH"/>
    <property type="match status" value="1"/>
</dbReference>
<gene>
    <name evidence="9" type="ORF">Anas_14712</name>
</gene>
<keyword evidence="2" id="KW-0805">Transcription regulation</keyword>
<evidence type="ECO:0000256" key="5">
    <source>
        <dbReference type="ARBA" id="ARBA00023242"/>
    </source>
</evidence>
<dbReference type="Pfam" id="PF00250">
    <property type="entry name" value="Forkhead"/>
    <property type="match status" value="1"/>
</dbReference>
<sequence>MSSDSESSVALSTSNFENVNAHSDVFRVPNIFDRHSVFEQGHHLNSVHAFPGQAKLHHDANRLLEERNLFDKPQQTELNYFEHPFRCIERQFSADKPYCDKSFIERIKNNAFFPSNVIHAENKFTDNSSAKIDRNILERSLLERSILERRVQEQAQMARVLFERQVQEQCLYQPALFNPLSDSGLPPENFEKREEMCEENMILEQGHGNKLEDNIKTELPSSPGIETSHQDNAISFHHYDTSSIDAENDSVNDGVLVNSPSEETEEQLASGKTEVDDNEIPTVSSSNQSENQDESSNNDSGNTEDESNSDKKGGLVKPPYSYIALITMSILQAPKKRVTLSEICEFIMTRFPYYKAKFPAWQNSIRHNLSLNDCFVKVPREPGNPGKGNYWTLDPGAIDMFDNGSFLRRRKRYKRQPSLDFFNDPHVFSLFASGMLDPFHQQHFQHAAALFGPSPHLLQRPTLSQPLLPPPMYFSQLGGLPLGLPHLDITRHVRPVVPLQQPNNSLVHPTPVKPLPIPASILNQPSTQEDKPPCGIHAPASPPSPSTITTSPPNRTHQPFSIDSLIGKEQKPSERSPDGGLESPTIKMEISHTSSTDLITQTPSLGAHSLPPFKNVLQASQNLFLNEGTFHLPEDIDRRPFLQATFLQTMSQ</sequence>
<evidence type="ECO:0000259" key="8">
    <source>
        <dbReference type="PROSITE" id="PS50039"/>
    </source>
</evidence>
<feature type="compositionally biased region" description="Basic and acidic residues" evidence="7">
    <location>
        <begin position="566"/>
        <end position="577"/>
    </location>
</feature>
<dbReference type="GO" id="GO:0030154">
    <property type="term" value="P:cell differentiation"/>
    <property type="evidence" value="ECO:0007669"/>
    <property type="project" value="TreeGrafter"/>
</dbReference>
<dbReference type="GO" id="GO:0000981">
    <property type="term" value="F:DNA-binding transcription factor activity, RNA polymerase II-specific"/>
    <property type="evidence" value="ECO:0007669"/>
    <property type="project" value="TreeGrafter"/>
</dbReference>
<dbReference type="CDD" id="cd20048">
    <property type="entry name" value="FH_FOXD4-like"/>
    <property type="match status" value="1"/>
</dbReference>
<organism evidence="9 10">
    <name type="scientific">Armadillidium nasatum</name>
    <dbReference type="NCBI Taxonomy" id="96803"/>
    <lineage>
        <taxon>Eukaryota</taxon>
        <taxon>Metazoa</taxon>
        <taxon>Ecdysozoa</taxon>
        <taxon>Arthropoda</taxon>
        <taxon>Crustacea</taxon>
        <taxon>Multicrustacea</taxon>
        <taxon>Malacostraca</taxon>
        <taxon>Eumalacostraca</taxon>
        <taxon>Peracarida</taxon>
        <taxon>Isopoda</taxon>
        <taxon>Oniscidea</taxon>
        <taxon>Crinocheta</taxon>
        <taxon>Armadillidiidae</taxon>
        <taxon>Armadillidium</taxon>
    </lineage>
</organism>
<keyword evidence="3 6" id="KW-0238">DNA-binding</keyword>
<feature type="compositionally biased region" description="Low complexity" evidence="7">
    <location>
        <begin position="284"/>
        <end position="300"/>
    </location>
</feature>
<accession>A0A5N5TAY1</accession>
<name>A0A5N5TAY1_9CRUS</name>
<evidence type="ECO:0000313" key="9">
    <source>
        <dbReference type="EMBL" id="KAB7503776.1"/>
    </source>
</evidence>
<dbReference type="GO" id="GO:0005634">
    <property type="term" value="C:nucleus"/>
    <property type="evidence" value="ECO:0007669"/>
    <property type="project" value="UniProtKB-SubCell"/>
</dbReference>
<dbReference type="PANTHER" id="PTHR11829:SF402">
    <property type="entry name" value="FORK HEAD DOMAIN-CONTAINING PROTEIN FD3-RELATED"/>
    <property type="match status" value="1"/>
</dbReference>
<comment type="caution">
    <text evidence="9">The sequence shown here is derived from an EMBL/GenBank/DDBJ whole genome shotgun (WGS) entry which is preliminary data.</text>
</comment>
<dbReference type="PRINTS" id="PR00053">
    <property type="entry name" value="FORKHEAD"/>
</dbReference>
<dbReference type="InterPro" id="IPR050211">
    <property type="entry name" value="FOX_domain-containing"/>
</dbReference>
<keyword evidence="5 6" id="KW-0539">Nucleus</keyword>
<evidence type="ECO:0000313" key="10">
    <source>
        <dbReference type="Proteomes" id="UP000326759"/>
    </source>
</evidence>
<dbReference type="InterPro" id="IPR001766">
    <property type="entry name" value="Fork_head_dom"/>
</dbReference>
<feature type="domain" description="Fork-head" evidence="8">
    <location>
        <begin position="317"/>
        <end position="411"/>
    </location>
</feature>
<dbReference type="PROSITE" id="PS50039">
    <property type="entry name" value="FORK_HEAD_3"/>
    <property type="match status" value="1"/>
</dbReference>
<proteinExistence type="predicted"/>
<dbReference type="Gene3D" id="1.10.10.10">
    <property type="entry name" value="Winged helix-like DNA-binding domain superfamily/Winged helix DNA-binding domain"/>
    <property type="match status" value="1"/>
</dbReference>
<feature type="region of interest" description="Disordered" evidence="7">
    <location>
        <begin position="244"/>
        <end position="314"/>
    </location>
</feature>
<dbReference type="InterPro" id="IPR036390">
    <property type="entry name" value="WH_DNA-bd_sf"/>
</dbReference>
<dbReference type="GO" id="GO:0009653">
    <property type="term" value="P:anatomical structure morphogenesis"/>
    <property type="evidence" value="ECO:0007669"/>
    <property type="project" value="TreeGrafter"/>
</dbReference>